<comment type="caution">
    <text evidence="1">The sequence shown here is derived from an EMBL/GenBank/DDBJ whole genome shotgun (WGS) entry which is preliminary data.</text>
</comment>
<evidence type="ECO:0000313" key="1">
    <source>
        <dbReference type="EMBL" id="PZW27941.1"/>
    </source>
</evidence>
<reference evidence="1 2" key="1">
    <citation type="submission" date="2018-06" db="EMBL/GenBank/DDBJ databases">
        <title>Genomic Encyclopedia of Archaeal and Bacterial Type Strains, Phase II (KMG-II): from individual species to whole genera.</title>
        <authorList>
            <person name="Goeker M."/>
        </authorList>
    </citation>
    <scope>NUCLEOTIDE SEQUENCE [LARGE SCALE GENOMIC DNA]</scope>
    <source>
        <strain evidence="1 2">ATCC BAA-1881</strain>
    </source>
</reference>
<dbReference type="AlphaFoldDB" id="A0A326U6D3"/>
<dbReference type="EMBL" id="QKUF01000011">
    <property type="protein sequence ID" value="PZW27941.1"/>
    <property type="molecule type" value="Genomic_DNA"/>
</dbReference>
<protein>
    <submittedName>
        <fullName evidence="1">Uncharacterized protein</fullName>
    </submittedName>
</protein>
<name>A0A326U6D3_THEHA</name>
<keyword evidence="2" id="KW-1185">Reference proteome</keyword>
<dbReference type="Proteomes" id="UP000248806">
    <property type="component" value="Unassembled WGS sequence"/>
</dbReference>
<sequence length="81" mass="9120">MPVTTIISDIAGVLLLKRPAWEAVRRQWEQHARLKEGEIMRALFTTELDEAAIFGRVSQEALVQQASARVGIDLTVFVEEI</sequence>
<organism evidence="1 2">
    <name type="scientific">Thermosporothrix hazakensis</name>
    <dbReference type="NCBI Taxonomy" id="644383"/>
    <lineage>
        <taxon>Bacteria</taxon>
        <taxon>Bacillati</taxon>
        <taxon>Chloroflexota</taxon>
        <taxon>Ktedonobacteria</taxon>
        <taxon>Ktedonobacterales</taxon>
        <taxon>Thermosporotrichaceae</taxon>
        <taxon>Thermosporothrix</taxon>
    </lineage>
</organism>
<gene>
    <name evidence="1" type="ORF">EI42_03319</name>
</gene>
<proteinExistence type="predicted"/>
<accession>A0A326U6D3</accession>
<evidence type="ECO:0000313" key="2">
    <source>
        <dbReference type="Proteomes" id="UP000248806"/>
    </source>
</evidence>